<feature type="domain" description="HYR" evidence="15">
    <location>
        <begin position="927"/>
        <end position="1007"/>
    </location>
</feature>
<dbReference type="InterPro" id="IPR003410">
    <property type="entry name" value="HYR_dom"/>
</dbReference>
<feature type="transmembrane region" description="Helical" evidence="13">
    <location>
        <begin position="2075"/>
        <end position="2099"/>
    </location>
</feature>
<dbReference type="Pfam" id="PF00084">
    <property type="entry name" value="Sushi"/>
    <property type="match status" value="1"/>
</dbReference>
<dbReference type="Pfam" id="PF07645">
    <property type="entry name" value="EGF_CA"/>
    <property type="match status" value="1"/>
</dbReference>
<dbReference type="FunFam" id="2.10.25.10:FF:000038">
    <property type="entry name" value="Fibrillin 2"/>
    <property type="match status" value="1"/>
</dbReference>
<dbReference type="Pfam" id="PF00094">
    <property type="entry name" value="VWD"/>
    <property type="match status" value="1"/>
</dbReference>
<dbReference type="InterPro" id="IPR000436">
    <property type="entry name" value="Sushi_SCR_CCP_dom"/>
</dbReference>
<accession>A0A7M7PPR4</accession>
<dbReference type="Pfam" id="PF00008">
    <property type="entry name" value="EGF"/>
    <property type="match status" value="1"/>
</dbReference>
<feature type="domain" description="HYR" evidence="15">
    <location>
        <begin position="1588"/>
        <end position="1672"/>
    </location>
</feature>
<feature type="domain" description="VWFD" evidence="19">
    <location>
        <begin position="512"/>
        <end position="709"/>
    </location>
</feature>
<feature type="compositionally biased region" description="Low complexity" evidence="12">
    <location>
        <begin position="1684"/>
        <end position="1699"/>
    </location>
</feature>
<dbReference type="InterPro" id="IPR035976">
    <property type="entry name" value="Sushi/SCR/CCP_sf"/>
</dbReference>
<dbReference type="InterPro" id="IPR001846">
    <property type="entry name" value="VWF_type-D"/>
</dbReference>
<dbReference type="Pfam" id="PF23263">
    <property type="entry name" value="C8-3_MUC4"/>
    <property type="match status" value="1"/>
</dbReference>
<feature type="domain" description="EGF-like" evidence="14">
    <location>
        <begin position="2022"/>
        <end position="2061"/>
    </location>
</feature>
<dbReference type="InterPro" id="IPR018097">
    <property type="entry name" value="EGF_Ca-bd_CS"/>
</dbReference>
<keyword evidence="8 10" id="KW-1015">Disulfide bond</keyword>
<sequence length="2231" mass="240025">MAYVERQNFQSSWMFIATWDKVSYYQDPVDSQYDHLRNSFQVVLLTDGSISFSIFNYGDITWTTGAQQGGNGSGLGGTEAQVGFNAGDGEKFYALEGSQAPDVINIDKRSNIGVPGRFIFRTDGAELTQPQCESFGKLSIYPLVGSMLGGTEVLIGGTCFNSTSIIKCRFDEKVVTGRVISSMTALCVTPTFFKTGRVLLNVSVNNGSTFDFSAVFTLENVEDTDPGVMTVATTSQSSLFTFGVEWDISRLMHVETVDVVVYGYREDTSNGLVFLENILILAENISYQAGSTNVTLSSINTTYEVGVFAVLEHQDEALPNNSFDGRAALWSEVHVLQWLRDQEPTPWCTQWLKDNEKDRVFIDAAPSCPCTLSVAILDFAMFRSDPSCFLGSNRADNCQLRPGAVHCVRAIQQSGLGGGQECCYASDGNISNAQISEAGGGFAHRYHHNGIRPHENATQVPFLSHFIADTLPWTYCCYLPGDVTDNTELSHECTQYITRRPSQMCNDYVPPQLALGNGDPHITTLDMKRYTFNGHGEFTLLQTVDESFVIQTRTAPYQDLNATVFVAVAAQCNNSDIIHVEIHEQRILDAYVRPQQGGEFERIDFEQAPSWNYEDVSVTGLDISSDGILVAFEGGSGLQLKAAEGALIIQVVPHSSLREQTRGLMGTWNGDVNDDYMTPEGNILSPNSTTEEVYFQFGLKWNVSEQNSLLYHPEGTTQADVVDLSYVPMFETTTNPTIDQNQVQDICNDDEFCNFDLQTTGSTSFAQSTANSFQEFQDAVESTNIVTCPTLDTPDFGNSIISRYTPGGEANYTCIPGYQISNDIKFTCQSDGSWSNDVTPDCIDIVKPLITCPGVTSNTTIPGRSVGMVSWMEPIVEENSDNFNVSLLESASNGGEFPIGVSNITYVVTDAAGLMDSCTFAVNVSDDEDPIIRCPDPIIVTTLPALNSTVVTWPRLDASDNSGTDLQIMPVGESRNGTNFTIGAVMLSYIVTDSSGNTDECSFWVNVTDTEKPVITCPVVPTSPTEESESYATVSWNEPSILDGTITDNSGSATPIFLGPGINGGNFEIGTNVLAYMVTDEAGNSNNCSFMIVVIDTERPRITCPNMTSNTTIPGGSVGMVAWMEPTVEENSGIFSVSLLEPASNGGEFPIGVSNITYVVIDAAGLMESCTFLVVVTDNEDPIIQCPESMHVATRPDLPTALVSWGDPTGSDNSGNVDIDQAGSFTSGGEFMIGVNTITYLATDGSGNSKNCSFAVNVTDNQDPMIHNCPSSITTVSRPGLNVTEVSWTSPKATDNSGPVEPIFLGPGTLGGNYSIGTVVLTYMVEDMSGNMDICTFSITVRDYNHVKVICPENIVMPTAPGKASAPVTWSAATNPIGWSNVIITFEGSMTSGGDFPIGETNLTYNAVDPDGLNDSCTFFIVVFDEEKPNITCPALIKVTTETNLSNARVSWPKPTAMDNSGRVTVSLIGPGSNGGIFNIGDTDVSYRAVDDAGNPSSCIVTVRVIDDELPVLTCPEDISTTTQTGSSRSDVVTWTEPKGRDNSGTVTVSQIGREQNGGNFNIGVTNISYQAVDDSGNNISCVFSILVEDDEPPTLECPESQSAFTQPGSDSTPVTWSEANATDNSGTVTVSLIGPGSNGGRFRIGTTNVTYLAMDDADNNDTCTFTITIEDDEAPVVNCPSKISSTTQPGSPSSGPITWEEPTATDNSGSATVSMVWTGTHTNGGNFGIGMTNITYQAVDGSENMHACSFIIQIQDDESPVLACPGPLSATAEQETGLATVSWMEPNATDNSGSVTVSLTGPGSNGGNFSIGMTNLTYHAVDDAGNMKSCVFSISVEDPSSCISDPCLNGGTCRDFSGYFICRCPPGFQGETCQQATVSCQSGSDICDATEQCVDSFCQCRPNFIRINGACIRHNRFRLTLTATSLLGTTLDYVDNFADPSSVEFQSIAEDFRGVILSIMSLINDLTVVRLEPGSVIFTFDGFVNTSTEASAVQSDLQNALGSGSTNDLILSPNTVPQISDFDECADATTNDCSPNAYCTNVVGSYECTCRASYSDESSAQIGSGRTCVFKRGLLIAIICSVVGFFLIVVFCGALCCWCSRRHYAIHAGQKPDVESHRPHRPHSNSRIRSKGPVFIHTNLSKPSGRNPAPRFIGDNIKMAHVHEGRRSASLHPSSNRKTSSHASRHHSYVPPRYSTDRSDNFIRPHVVTGSEPMVQQGKSGSVYQARFIP</sequence>
<dbReference type="Pfam" id="PF03782">
    <property type="entry name" value="AMOP"/>
    <property type="match status" value="1"/>
</dbReference>
<feature type="domain" description="AMOP" evidence="16">
    <location>
        <begin position="340"/>
        <end position="500"/>
    </location>
</feature>
<dbReference type="PROSITE" id="PS51220">
    <property type="entry name" value="NIDO"/>
    <property type="match status" value="1"/>
</dbReference>
<dbReference type="EnsemblMetazoa" id="XM_030999159">
    <property type="protein sequence ID" value="XP_030855019"/>
    <property type="gene ID" value="LOC105438079"/>
</dbReference>
<feature type="domain" description="HYR" evidence="15">
    <location>
        <begin position="1756"/>
        <end position="1839"/>
    </location>
</feature>
<dbReference type="CDD" id="cd00033">
    <property type="entry name" value="CCP"/>
    <property type="match status" value="1"/>
</dbReference>
<evidence type="ECO:0000256" key="8">
    <source>
        <dbReference type="ARBA" id="ARBA00023157"/>
    </source>
</evidence>
<dbReference type="PROSITE" id="PS50825">
    <property type="entry name" value="HYR"/>
    <property type="match status" value="11"/>
</dbReference>
<dbReference type="SUPFAM" id="SSF57196">
    <property type="entry name" value="EGF/Laminin"/>
    <property type="match status" value="1"/>
</dbReference>
<evidence type="ECO:0000259" key="17">
    <source>
        <dbReference type="PROSITE" id="PS50923"/>
    </source>
</evidence>
<evidence type="ECO:0000256" key="6">
    <source>
        <dbReference type="ARBA" id="ARBA00022989"/>
    </source>
</evidence>
<evidence type="ECO:0000256" key="13">
    <source>
        <dbReference type="SAM" id="Phobius"/>
    </source>
</evidence>
<dbReference type="InterPro" id="IPR000152">
    <property type="entry name" value="EGF-type_Asp/Asn_hydroxyl_site"/>
</dbReference>
<evidence type="ECO:0000256" key="3">
    <source>
        <dbReference type="ARBA" id="ARBA00022692"/>
    </source>
</evidence>
<feature type="domain" description="HYR" evidence="15">
    <location>
        <begin position="843"/>
        <end position="926"/>
    </location>
</feature>
<evidence type="ECO:0000259" key="18">
    <source>
        <dbReference type="PROSITE" id="PS51220"/>
    </source>
</evidence>
<evidence type="ECO:0000256" key="5">
    <source>
        <dbReference type="ARBA" id="ARBA00022737"/>
    </source>
</evidence>
<dbReference type="SMART" id="SM00723">
    <property type="entry name" value="AMOP"/>
    <property type="match status" value="1"/>
</dbReference>
<keyword evidence="4" id="KW-0732">Signal</keyword>
<dbReference type="OMA" id="SFWVNVT"/>
<dbReference type="RefSeq" id="XP_030855019.1">
    <property type="nucleotide sequence ID" value="XM_030999159.1"/>
</dbReference>
<evidence type="ECO:0000256" key="2">
    <source>
        <dbReference type="ARBA" id="ARBA00022536"/>
    </source>
</evidence>
<proteinExistence type="predicted"/>
<feature type="domain" description="HYR" evidence="15">
    <location>
        <begin position="1673"/>
        <end position="1755"/>
    </location>
</feature>
<dbReference type="InterPro" id="IPR003886">
    <property type="entry name" value="NIDO_dom"/>
</dbReference>
<dbReference type="InterPro" id="IPR000742">
    <property type="entry name" value="EGF"/>
</dbReference>
<dbReference type="KEGG" id="spu:105438079"/>
<dbReference type="Proteomes" id="UP000007110">
    <property type="component" value="Unassembled WGS sequence"/>
</dbReference>
<dbReference type="Pfam" id="PF02494">
    <property type="entry name" value="HYR"/>
    <property type="match status" value="12"/>
</dbReference>
<feature type="domain" description="EGF-like" evidence="14">
    <location>
        <begin position="1839"/>
        <end position="1875"/>
    </location>
</feature>
<dbReference type="PROSITE" id="PS51233">
    <property type="entry name" value="VWFD"/>
    <property type="match status" value="1"/>
</dbReference>
<keyword evidence="6 13" id="KW-1133">Transmembrane helix</keyword>
<dbReference type="GO" id="GO:0016020">
    <property type="term" value="C:membrane"/>
    <property type="evidence" value="ECO:0007669"/>
    <property type="project" value="UniProtKB-SubCell"/>
</dbReference>
<dbReference type="PANTHER" id="PTHR24273:SF32">
    <property type="entry name" value="HYALIN"/>
    <property type="match status" value="1"/>
</dbReference>
<dbReference type="PROSITE" id="PS50923">
    <property type="entry name" value="SUSHI"/>
    <property type="match status" value="1"/>
</dbReference>
<dbReference type="SMART" id="SM00179">
    <property type="entry name" value="EGF_CA"/>
    <property type="match status" value="2"/>
</dbReference>
<feature type="domain" description="HYR" evidence="15">
    <location>
        <begin position="1097"/>
        <end position="1176"/>
    </location>
</feature>
<protein>
    <submittedName>
        <fullName evidence="20">Uncharacterized protein</fullName>
    </submittedName>
</protein>
<dbReference type="InterPro" id="IPR002909">
    <property type="entry name" value="IPT_dom"/>
</dbReference>
<evidence type="ECO:0000256" key="7">
    <source>
        <dbReference type="ARBA" id="ARBA00023136"/>
    </source>
</evidence>
<evidence type="ECO:0000256" key="10">
    <source>
        <dbReference type="PROSITE-ProRule" id="PRU00076"/>
    </source>
</evidence>
<feature type="region of interest" description="Disordered" evidence="12">
    <location>
        <begin position="1683"/>
        <end position="1711"/>
    </location>
</feature>
<evidence type="ECO:0000259" key="15">
    <source>
        <dbReference type="PROSITE" id="PS50825"/>
    </source>
</evidence>
<reference evidence="21" key="1">
    <citation type="submission" date="2015-02" db="EMBL/GenBank/DDBJ databases">
        <title>Genome sequencing for Strongylocentrotus purpuratus.</title>
        <authorList>
            <person name="Murali S."/>
            <person name="Liu Y."/>
            <person name="Vee V."/>
            <person name="English A."/>
            <person name="Wang M."/>
            <person name="Skinner E."/>
            <person name="Han Y."/>
            <person name="Muzny D.M."/>
            <person name="Worley K.C."/>
            <person name="Gibbs R.A."/>
        </authorList>
    </citation>
    <scope>NUCLEOTIDE SEQUENCE</scope>
</reference>
<dbReference type="Gene3D" id="2.10.25.10">
    <property type="entry name" value="Laminin"/>
    <property type="match status" value="2"/>
</dbReference>
<feature type="region of interest" description="Disordered" evidence="12">
    <location>
        <begin position="2165"/>
        <end position="2201"/>
    </location>
</feature>
<dbReference type="PROSITE" id="PS01187">
    <property type="entry name" value="EGF_CA"/>
    <property type="match status" value="1"/>
</dbReference>
<dbReference type="SMART" id="SM00539">
    <property type="entry name" value="NIDO"/>
    <property type="match status" value="1"/>
</dbReference>
<evidence type="ECO:0000256" key="11">
    <source>
        <dbReference type="PROSITE-ProRule" id="PRU00302"/>
    </source>
</evidence>
<evidence type="ECO:0000256" key="4">
    <source>
        <dbReference type="ARBA" id="ARBA00022729"/>
    </source>
</evidence>
<dbReference type="InterPro" id="IPR005533">
    <property type="entry name" value="AMOP_dom"/>
</dbReference>
<feature type="domain" description="NIDO" evidence="18">
    <location>
        <begin position="1"/>
        <end position="125"/>
    </location>
</feature>
<dbReference type="InterPro" id="IPR009030">
    <property type="entry name" value="Growth_fac_rcpt_cys_sf"/>
</dbReference>
<dbReference type="InterPro" id="IPR013783">
    <property type="entry name" value="Ig-like_fold"/>
</dbReference>
<dbReference type="Gene3D" id="2.60.40.10">
    <property type="entry name" value="Immunoglobulins"/>
    <property type="match status" value="1"/>
</dbReference>
<feature type="compositionally biased region" description="Basic residues" evidence="12">
    <location>
        <begin position="2180"/>
        <end position="2189"/>
    </location>
</feature>
<dbReference type="SMART" id="SM00216">
    <property type="entry name" value="VWD"/>
    <property type="match status" value="1"/>
</dbReference>
<feature type="disulfide bond" evidence="10">
    <location>
        <begin position="1865"/>
        <end position="1874"/>
    </location>
</feature>
<dbReference type="SMART" id="SM00181">
    <property type="entry name" value="EGF"/>
    <property type="match status" value="3"/>
</dbReference>
<dbReference type="GeneID" id="105438079"/>
<feature type="region of interest" description="Disordered" evidence="12">
    <location>
        <begin position="1521"/>
        <end position="1547"/>
    </location>
</feature>
<keyword evidence="7 13" id="KW-0472">Membrane</keyword>
<dbReference type="Pfam" id="PF06119">
    <property type="entry name" value="NIDO"/>
    <property type="match status" value="1"/>
</dbReference>
<dbReference type="InterPro" id="IPR001881">
    <property type="entry name" value="EGF-like_Ca-bd_dom"/>
</dbReference>
<dbReference type="InterPro" id="IPR014756">
    <property type="entry name" value="Ig_E-set"/>
</dbReference>
<reference evidence="20" key="2">
    <citation type="submission" date="2021-01" db="UniProtKB">
        <authorList>
            <consortium name="EnsemblMetazoa"/>
        </authorList>
    </citation>
    <scope>IDENTIFICATION</scope>
</reference>
<comment type="caution">
    <text evidence="10">Lacks conserved residue(s) required for the propagation of feature annotation.</text>
</comment>
<dbReference type="InParanoid" id="A0A7M7PPR4"/>
<dbReference type="SUPFAM" id="SSF57535">
    <property type="entry name" value="Complement control module/SCR domain"/>
    <property type="match status" value="1"/>
</dbReference>
<dbReference type="GO" id="GO:0005509">
    <property type="term" value="F:calcium ion binding"/>
    <property type="evidence" value="ECO:0007669"/>
    <property type="project" value="InterPro"/>
</dbReference>
<dbReference type="InterPro" id="IPR049883">
    <property type="entry name" value="NOTCH1_EGF-like"/>
</dbReference>
<dbReference type="SMART" id="SM00032">
    <property type="entry name" value="CCP"/>
    <property type="match status" value="1"/>
</dbReference>
<dbReference type="SUPFAM" id="SSF57184">
    <property type="entry name" value="Growth factor receptor domain"/>
    <property type="match status" value="1"/>
</dbReference>
<feature type="domain" description="HYR" evidence="15">
    <location>
        <begin position="1261"/>
        <end position="1343"/>
    </location>
</feature>
<dbReference type="InterPro" id="IPR056619">
    <property type="entry name" value="C8-3_MUC4"/>
</dbReference>
<dbReference type="PROSITE" id="PS00010">
    <property type="entry name" value="ASX_HYDROXYL"/>
    <property type="match status" value="2"/>
</dbReference>
<dbReference type="PANTHER" id="PTHR24273">
    <property type="entry name" value="FI04643P-RELATED"/>
    <property type="match status" value="1"/>
</dbReference>
<feature type="domain" description="Sushi" evidence="17">
    <location>
        <begin position="786"/>
        <end position="844"/>
    </location>
</feature>
<comment type="subcellular location">
    <subcellularLocation>
        <location evidence="1">Membrane</location>
    </subcellularLocation>
</comment>
<feature type="compositionally biased region" description="Polar residues" evidence="12">
    <location>
        <begin position="1521"/>
        <end position="1533"/>
    </location>
</feature>
<feature type="domain" description="HYR" evidence="15">
    <location>
        <begin position="1424"/>
        <end position="1507"/>
    </location>
</feature>
<feature type="domain" description="HYR" evidence="15">
    <location>
        <begin position="1508"/>
        <end position="1587"/>
    </location>
</feature>
<evidence type="ECO:0000259" key="16">
    <source>
        <dbReference type="PROSITE" id="PS50856"/>
    </source>
</evidence>
<dbReference type="CDD" id="cd00054">
    <property type="entry name" value="EGF_CA"/>
    <property type="match status" value="2"/>
</dbReference>
<keyword evidence="5" id="KW-0677">Repeat</keyword>
<dbReference type="PROSITE" id="PS01186">
    <property type="entry name" value="EGF_2"/>
    <property type="match status" value="1"/>
</dbReference>
<dbReference type="FunFam" id="2.10.25.10:FF:000100">
    <property type="entry name" value="neurogenic locus notch homolog protein 3"/>
    <property type="match status" value="1"/>
</dbReference>
<dbReference type="PROSITE" id="PS50856">
    <property type="entry name" value="AMOP"/>
    <property type="match status" value="1"/>
</dbReference>
<feature type="domain" description="HYR" evidence="15">
    <location>
        <begin position="1008"/>
        <end position="1096"/>
    </location>
</feature>
<evidence type="ECO:0000256" key="9">
    <source>
        <dbReference type="ARBA" id="ARBA00023180"/>
    </source>
</evidence>
<dbReference type="SMART" id="SM00429">
    <property type="entry name" value="IPT"/>
    <property type="match status" value="1"/>
</dbReference>
<keyword evidence="3 13" id="KW-0812">Transmembrane</keyword>
<dbReference type="SUPFAM" id="SSF81296">
    <property type="entry name" value="E set domains"/>
    <property type="match status" value="1"/>
</dbReference>
<evidence type="ECO:0000259" key="14">
    <source>
        <dbReference type="PROSITE" id="PS50026"/>
    </source>
</evidence>
<evidence type="ECO:0000313" key="21">
    <source>
        <dbReference type="Proteomes" id="UP000007110"/>
    </source>
</evidence>
<organism evidence="20 21">
    <name type="scientific">Strongylocentrotus purpuratus</name>
    <name type="common">Purple sea urchin</name>
    <dbReference type="NCBI Taxonomy" id="7668"/>
    <lineage>
        <taxon>Eukaryota</taxon>
        <taxon>Metazoa</taxon>
        <taxon>Echinodermata</taxon>
        <taxon>Eleutherozoa</taxon>
        <taxon>Echinozoa</taxon>
        <taxon>Echinoidea</taxon>
        <taxon>Euechinoidea</taxon>
        <taxon>Echinacea</taxon>
        <taxon>Camarodonta</taxon>
        <taxon>Echinidea</taxon>
        <taxon>Strongylocentrotidae</taxon>
        <taxon>Strongylocentrotus</taxon>
    </lineage>
</organism>
<dbReference type="CDD" id="cd00102">
    <property type="entry name" value="IPT"/>
    <property type="match status" value="1"/>
</dbReference>
<dbReference type="PROSITE" id="PS00022">
    <property type="entry name" value="EGF_1"/>
    <property type="match status" value="1"/>
</dbReference>
<feature type="domain" description="HYR" evidence="15">
    <location>
        <begin position="1177"/>
        <end position="1260"/>
    </location>
</feature>
<dbReference type="OrthoDB" id="6051552at2759"/>
<dbReference type="Gene3D" id="2.10.70.10">
    <property type="entry name" value="Complement Module, domain 1"/>
    <property type="match status" value="1"/>
</dbReference>
<keyword evidence="9" id="KW-0325">Glycoprotein</keyword>
<keyword evidence="21" id="KW-1185">Reference proteome</keyword>
<evidence type="ECO:0000313" key="20">
    <source>
        <dbReference type="EnsemblMetazoa" id="XP_030855019"/>
    </source>
</evidence>
<evidence type="ECO:0000259" key="19">
    <source>
        <dbReference type="PROSITE" id="PS51233"/>
    </source>
</evidence>
<keyword evidence="2 10" id="KW-0245">EGF-like domain</keyword>
<evidence type="ECO:0000256" key="1">
    <source>
        <dbReference type="ARBA" id="ARBA00004370"/>
    </source>
</evidence>
<keyword evidence="11" id="KW-0768">Sushi</keyword>
<evidence type="ECO:0000256" key="12">
    <source>
        <dbReference type="SAM" id="MobiDB-lite"/>
    </source>
</evidence>
<name>A0A7M7PPR4_STRPU</name>
<dbReference type="Pfam" id="PF01833">
    <property type="entry name" value="TIG"/>
    <property type="match status" value="1"/>
</dbReference>
<dbReference type="GO" id="GO:0007160">
    <property type="term" value="P:cell-matrix adhesion"/>
    <property type="evidence" value="ECO:0007669"/>
    <property type="project" value="InterPro"/>
</dbReference>
<dbReference type="PROSITE" id="PS50026">
    <property type="entry name" value="EGF_3"/>
    <property type="match status" value="2"/>
</dbReference>